<feature type="transmembrane region" description="Helical" evidence="1">
    <location>
        <begin position="211"/>
        <end position="228"/>
    </location>
</feature>
<evidence type="ECO:0000313" key="3">
    <source>
        <dbReference type="Proteomes" id="UP000676386"/>
    </source>
</evidence>
<accession>A0ABS5J2N9</accession>
<sequence length="246" mass="28812">MNDNLFSELESAHLEFLDKHYTAAESKYISILQEYPNSSTAWCGLGLVKYRLLLFNSDLTIDQIFDCFKRAKEGNRETPIDVDDFVLRKSLEMIHILHAYYFSDNEKIDSNEQYILVLIEQIKTHVLLFIQSHSELNNFKDSVANYETEIKNGITQKQSKITNSNSNIRKQLLRQARYDKLIRKAKNWKQFSYFCFLLCLVPVIALISGEYLASLSVIFWIAIGVYSWNRYKKLSDEADELQYNKA</sequence>
<dbReference type="EMBL" id="JAGTXB010000009">
    <property type="protein sequence ID" value="MBS0029474.1"/>
    <property type="molecule type" value="Genomic_DNA"/>
</dbReference>
<protein>
    <submittedName>
        <fullName evidence="2">Uncharacterized protein</fullName>
    </submittedName>
</protein>
<keyword evidence="3" id="KW-1185">Reference proteome</keyword>
<keyword evidence="1" id="KW-1133">Transmembrane helix</keyword>
<reference evidence="2 3" key="1">
    <citation type="submission" date="2021-04" db="EMBL/GenBank/DDBJ databases">
        <title>Chitinophaga sp. nov., isolated from the rhizosphere soil.</title>
        <authorList>
            <person name="He S."/>
        </authorList>
    </citation>
    <scope>NUCLEOTIDE SEQUENCE [LARGE SCALE GENOMIC DNA]</scope>
    <source>
        <strain evidence="2 3">2R12</strain>
    </source>
</reference>
<dbReference type="Proteomes" id="UP000676386">
    <property type="component" value="Unassembled WGS sequence"/>
</dbReference>
<keyword evidence="1" id="KW-0472">Membrane</keyword>
<evidence type="ECO:0000256" key="1">
    <source>
        <dbReference type="SAM" id="Phobius"/>
    </source>
</evidence>
<dbReference type="RefSeq" id="WP_211974561.1">
    <property type="nucleotide sequence ID" value="NZ_CBFHAM010000016.1"/>
</dbReference>
<keyword evidence="1" id="KW-0812">Transmembrane</keyword>
<gene>
    <name evidence="2" type="ORF">KE626_19270</name>
</gene>
<evidence type="ECO:0000313" key="2">
    <source>
        <dbReference type="EMBL" id="MBS0029474.1"/>
    </source>
</evidence>
<organism evidence="2 3">
    <name type="scientific">Chitinophaga hostae</name>
    <dbReference type="NCBI Taxonomy" id="2831022"/>
    <lineage>
        <taxon>Bacteria</taxon>
        <taxon>Pseudomonadati</taxon>
        <taxon>Bacteroidota</taxon>
        <taxon>Chitinophagia</taxon>
        <taxon>Chitinophagales</taxon>
        <taxon>Chitinophagaceae</taxon>
        <taxon>Chitinophaga</taxon>
    </lineage>
</organism>
<comment type="caution">
    <text evidence="2">The sequence shown here is derived from an EMBL/GenBank/DDBJ whole genome shotgun (WGS) entry which is preliminary data.</text>
</comment>
<name>A0ABS5J2N9_9BACT</name>
<feature type="transmembrane region" description="Helical" evidence="1">
    <location>
        <begin position="187"/>
        <end position="205"/>
    </location>
</feature>
<proteinExistence type="predicted"/>